<sequence length="64" mass="7574">IMLFYCYSKCIFRGLLIVSQIRREAGSNLNFHSHHFNNKISASRLFPRIHQIFTELLLNSNYLS</sequence>
<gene>
    <name evidence="1" type="primary">ORF221759</name>
</gene>
<dbReference type="AlphaFoldDB" id="A0A0B7C349"/>
<evidence type="ECO:0000313" key="1">
    <source>
        <dbReference type="EMBL" id="CEK99633.1"/>
    </source>
</evidence>
<reference evidence="1" key="1">
    <citation type="submission" date="2014-12" db="EMBL/GenBank/DDBJ databases">
        <title>Insight into the proteome of Arion vulgaris.</title>
        <authorList>
            <person name="Aradska J."/>
            <person name="Bulat T."/>
            <person name="Smidak R."/>
            <person name="Sarate P."/>
            <person name="Gangsoo J."/>
            <person name="Sialana F."/>
            <person name="Bilban M."/>
            <person name="Lubec G."/>
        </authorList>
    </citation>
    <scope>NUCLEOTIDE SEQUENCE</scope>
    <source>
        <tissue evidence="1">Skin</tissue>
    </source>
</reference>
<protein>
    <submittedName>
        <fullName evidence="1">Uncharacterized protein</fullName>
    </submittedName>
</protein>
<name>A0A0B7C349_9EUPU</name>
<feature type="non-terminal residue" evidence="1">
    <location>
        <position position="1"/>
    </location>
</feature>
<accession>A0A0B7C349</accession>
<dbReference type="EMBL" id="HACG01052762">
    <property type="protein sequence ID" value="CEK99633.1"/>
    <property type="molecule type" value="Transcribed_RNA"/>
</dbReference>
<organism evidence="1">
    <name type="scientific">Arion vulgaris</name>
    <dbReference type="NCBI Taxonomy" id="1028688"/>
    <lineage>
        <taxon>Eukaryota</taxon>
        <taxon>Metazoa</taxon>
        <taxon>Spiralia</taxon>
        <taxon>Lophotrochozoa</taxon>
        <taxon>Mollusca</taxon>
        <taxon>Gastropoda</taxon>
        <taxon>Heterobranchia</taxon>
        <taxon>Euthyneura</taxon>
        <taxon>Panpulmonata</taxon>
        <taxon>Eupulmonata</taxon>
        <taxon>Stylommatophora</taxon>
        <taxon>Helicina</taxon>
        <taxon>Arionoidea</taxon>
        <taxon>Arionidae</taxon>
        <taxon>Arion</taxon>
    </lineage>
</organism>
<proteinExistence type="predicted"/>